<organism evidence="2 3">
    <name type="scientific">Prevotella pallens</name>
    <dbReference type="NCBI Taxonomy" id="60133"/>
    <lineage>
        <taxon>Bacteria</taxon>
        <taxon>Pseudomonadati</taxon>
        <taxon>Bacteroidota</taxon>
        <taxon>Bacteroidia</taxon>
        <taxon>Bacteroidales</taxon>
        <taxon>Prevotellaceae</taxon>
        <taxon>Prevotella</taxon>
    </lineage>
</organism>
<gene>
    <name evidence="2" type="primary">mcrB</name>
    <name evidence="2" type="ORF">NCTC13043_02532</name>
</gene>
<dbReference type="RefSeq" id="WP_245944667.1">
    <property type="nucleotide sequence ID" value="NZ_UGTP01000005.1"/>
</dbReference>
<evidence type="ECO:0000259" key="1">
    <source>
        <dbReference type="Pfam" id="PF07728"/>
    </source>
</evidence>
<reference evidence="2 3" key="1">
    <citation type="submission" date="2018-06" db="EMBL/GenBank/DDBJ databases">
        <authorList>
            <consortium name="Pathogen Informatics"/>
            <person name="Doyle S."/>
        </authorList>
    </citation>
    <scope>NUCLEOTIDE SEQUENCE [LARGE SCALE GENOMIC DNA]</scope>
    <source>
        <strain evidence="2 3">NCTC13043</strain>
    </source>
</reference>
<keyword evidence="2" id="KW-0378">Hydrolase</keyword>
<dbReference type="SUPFAM" id="SSF52540">
    <property type="entry name" value="P-loop containing nucleoside triphosphate hydrolases"/>
    <property type="match status" value="1"/>
</dbReference>
<name>A0A379GAU2_9BACT</name>
<dbReference type="InterPro" id="IPR027417">
    <property type="entry name" value="P-loop_NTPase"/>
</dbReference>
<sequence length="697" mass="79509">MDYINKQDILNAYRVLSSISPDPNLQGATQKVSAIRYFIALDMFCNKKGISECSSREKNDKELFESFVGQICSVREKFYTPNFYYPLKYHNGDYNVGSNFYSAGQVKASLINPTNRFDYPKRGNSPLFRIRDGILIKDSGLYQNINSYLETDKVKAALVIWINRDVAILQESSVFARLQNTLKQIVSSEMINLLMPDTENYHQEIEKLIKSPFSTSPSLLTDEDIAGLFPSSIMKVSYHSNNLPHQVIYYGAPGTGKSYKIKEYLESNDVPKENIFRTTFHPDSDYATFVGAYKPAIEKQYRYTDAGVKTKYYEDDDLAQAKKNEPIVDKTIGYHFVPQVFLNAYVRAYQTDEDVFLIIEEINRGNCAQIFGDLFQLLDRNAEGESSYTIKADTDLKAYLKETLGTENDGIKDGELHLPANLFILATMNTSDQSLFPIDSAFKRRWDWEYEPIKYKNKKWKIVVGSKEYSWVSFQEEINKRIFDTTHSEDKMLGDYFVNPHDSIITEKMLLNKVLFYLWNDVCKDGEGDIFMTSETGEVSFSELYGAEGQTKLIQMLETLGIELFSDTTNETGIEDNQDGDSNPSKDYTKYSINGGIPVAKRMAAATLVKQYIASHPALTATEVVNNWKALGTFVSHFIETQAEYELRRDIEPRVEIIDCNGEKIYVSTNGWGGKVIINNLISAIPAEWNLKVEKVN</sequence>
<dbReference type="Proteomes" id="UP000254235">
    <property type="component" value="Unassembled WGS sequence"/>
</dbReference>
<protein>
    <submittedName>
        <fullName evidence="2">5-methylcytosine-specific restriction enzyme B</fullName>
        <ecNumber evidence="2">3.1.21.-</ecNumber>
    </submittedName>
</protein>
<dbReference type="EC" id="3.1.21.-" evidence="2"/>
<dbReference type="Gene3D" id="3.40.50.300">
    <property type="entry name" value="P-loop containing nucleotide triphosphate hydrolases"/>
    <property type="match status" value="1"/>
</dbReference>
<dbReference type="AlphaFoldDB" id="A0A379GAU2"/>
<dbReference type="EMBL" id="UGTP01000005">
    <property type="protein sequence ID" value="SUC38032.1"/>
    <property type="molecule type" value="Genomic_DNA"/>
</dbReference>
<dbReference type="GO" id="GO:0005524">
    <property type="term" value="F:ATP binding"/>
    <property type="evidence" value="ECO:0007669"/>
    <property type="project" value="InterPro"/>
</dbReference>
<dbReference type="InterPro" id="IPR052934">
    <property type="entry name" value="Methyl-DNA_Rec/Restrict_Enz"/>
</dbReference>
<dbReference type="PANTHER" id="PTHR37291">
    <property type="entry name" value="5-METHYLCYTOSINE-SPECIFIC RESTRICTION ENZYME B"/>
    <property type="match status" value="1"/>
</dbReference>
<evidence type="ECO:0000313" key="2">
    <source>
        <dbReference type="EMBL" id="SUC38032.1"/>
    </source>
</evidence>
<dbReference type="InterPro" id="IPR011704">
    <property type="entry name" value="ATPase_dyneun-rel_AAA"/>
</dbReference>
<evidence type="ECO:0000313" key="3">
    <source>
        <dbReference type="Proteomes" id="UP000254235"/>
    </source>
</evidence>
<dbReference type="GO" id="GO:0016887">
    <property type="term" value="F:ATP hydrolysis activity"/>
    <property type="evidence" value="ECO:0007669"/>
    <property type="project" value="InterPro"/>
</dbReference>
<dbReference type="PANTHER" id="PTHR37291:SF1">
    <property type="entry name" value="TYPE IV METHYL-DIRECTED RESTRICTION ENZYME ECOKMCRB SUBUNIT"/>
    <property type="match status" value="1"/>
</dbReference>
<feature type="domain" description="ATPase dynein-related AAA" evidence="1">
    <location>
        <begin position="247"/>
        <end position="445"/>
    </location>
</feature>
<dbReference type="GeneID" id="78572124"/>
<dbReference type="REBASE" id="409605">
    <property type="entry name" value="Ppa13043ORF2531P"/>
</dbReference>
<accession>A0A379GAU2</accession>
<proteinExistence type="predicted"/>
<dbReference type="Pfam" id="PF07728">
    <property type="entry name" value="AAA_5"/>
    <property type="match status" value="1"/>
</dbReference>